<reference evidence="2 3" key="1">
    <citation type="submission" date="2020-04" db="EMBL/GenBank/DDBJ databases">
        <title>Usitatibacter rugosus gen. nov., sp. nov. and Usitatibacter palustris sp. nov., novel members of Usitatibacteraceae fam. nov. within the order Nitrosomonadales isolated from soil.</title>
        <authorList>
            <person name="Huber K.J."/>
            <person name="Neumann-Schaal M."/>
            <person name="Geppert A."/>
            <person name="Luckner M."/>
            <person name="Wanner G."/>
            <person name="Overmann J."/>
        </authorList>
    </citation>
    <scope>NUCLEOTIDE SEQUENCE [LARGE SCALE GENOMIC DNA]</scope>
    <source>
        <strain evidence="2 3">0125_3</strain>
    </source>
</reference>
<dbReference type="Gene3D" id="1.25.40.10">
    <property type="entry name" value="Tetratricopeptide repeat domain"/>
    <property type="match status" value="1"/>
</dbReference>
<name>A0A6M4GV87_9PROT</name>
<evidence type="ECO:0000256" key="1">
    <source>
        <dbReference type="SAM" id="SignalP"/>
    </source>
</evidence>
<dbReference type="Pfam" id="PF14559">
    <property type="entry name" value="TPR_19"/>
    <property type="match status" value="1"/>
</dbReference>
<protein>
    <recommendedName>
        <fullName evidence="4">Trypsin-like peptidase</fullName>
    </recommendedName>
</protein>
<accession>A0A6M4GV87</accession>
<sequence length="383" mass="40187">MSRFAAGALAFALAGLAVAADPADQRLRDVMDAAKRRAAGVEPAPIRPETEAERQRFLAQGEAALAHGQVEAAIAAFDRAAGMRHAADSEMGLVRAYMQGGEYRRAVAFVAHTASAHRDAPGGAALYAWLLYVGGQGVHAERMLDEARSRFGSAAVLQEVRTQVRSGSPLARGPLLQAPARMAPFDASTIAPGLHVAGSAVLVDEGRRAIAPLAAVPASSRVWLRNALGEAVTARVERRNRELGLVVLHLDKPLPPGDSRVAERDPFPGSPAFAIEYVASGDAQPRWPVLRSGFLGAATSDGKLRDIGVEMPAGPRGGPVYDQGGRLVGVALSGNRVLTPSQLRRVLGQADPTPASAGPVPRVAVEQIYEASMRGAVQVLAER</sequence>
<dbReference type="EMBL" id="CP053069">
    <property type="protein sequence ID" value="QJR10952.1"/>
    <property type="molecule type" value="Genomic_DNA"/>
</dbReference>
<feature type="chain" id="PRO_5026831621" description="Trypsin-like peptidase" evidence="1">
    <location>
        <begin position="20"/>
        <end position="383"/>
    </location>
</feature>
<proteinExistence type="predicted"/>
<dbReference type="SUPFAM" id="SSF50494">
    <property type="entry name" value="Trypsin-like serine proteases"/>
    <property type="match status" value="1"/>
</dbReference>
<dbReference type="RefSeq" id="WP_171091874.1">
    <property type="nucleotide sequence ID" value="NZ_CP053069.1"/>
</dbReference>
<dbReference type="AlphaFoldDB" id="A0A6M4GV87"/>
<feature type="signal peptide" evidence="1">
    <location>
        <begin position="1"/>
        <end position="19"/>
    </location>
</feature>
<evidence type="ECO:0000313" key="2">
    <source>
        <dbReference type="EMBL" id="QJR10952.1"/>
    </source>
</evidence>
<dbReference type="InterPro" id="IPR009003">
    <property type="entry name" value="Peptidase_S1_PA"/>
</dbReference>
<dbReference type="SUPFAM" id="SSF48452">
    <property type="entry name" value="TPR-like"/>
    <property type="match status" value="1"/>
</dbReference>
<dbReference type="InterPro" id="IPR011990">
    <property type="entry name" value="TPR-like_helical_dom_sf"/>
</dbReference>
<organism evidence="2 3">
    <name type="scientific">Usitatibacter rugosus</name>
    <dbReference type="NCBI Taxonomy" id="2732067"/>
    <lineage>
        <taxon>Bacteria</taxon>
        <taxon>Pseudomonadati</taxon>
        <taxon>Pseudomonadota</taxon>
        <taxon>Betaproteobacteria</taxon>
        <taxon>Nitrosomonadales</taxon>
        <taxon>Usitatibacteraceae</taxon>
        <taxon>Usitatibacter</taxon>
    </lineage>
</organism>
<keyword evidence="1" id="KW-0732">Signal</keyword>
<dbReference type="Proteomes" id="UP000501534">
    <property type="component" value="Chromosome"/>
</dbReference>
<keyword evidence="3" id="KW-1185">Reference proteome</keyword>
<evidence type="ECO:0000313" key="3">
    <source>
        <dbReference type="Proteomes" id="UP000501534"/>
    </source>
</evidence>
<dbReference type="KEGG" id="uru:DSM104443_02022"/>
<evidence type="ECO:0008006" key="4">
    <source>
        <dbReference type="Google" id="ProtNLM"/>
    </source>
</evidence>
<gene>
    <name evidence="2" type="ORF">DSM104443_02022</name>
</gene>